<comment type="caution">
    <text evidence="2">The sequence shown here is derived from an EMBL/GenBank/DDBJ whole genome shotgun (WGS) entry which is preliminary data.</text>
</comment>
<proteinExistence type="predicted"/>
<dbReference type="EMBL" id="LAZR01002908">
    <property type="protein sequence ID" value="KKN24123.1"/>
    <property type="molecule type" value="Genomic_DNA"/>
</dbReference>
<evidence type="ECO:0000259" key="1">
    <source>
        <dbReference type="Pfam" id="PF01844"/>
    </source>
</evidence>
<dbReference type="Gene3D" id="1.10.30.50">
    <property type="match status" value="1"/>
</dbReference>
<organism evidence="2">
    <name type="scientific">marine sediment metagenome</name>
    <dbReference type="NCBI Taxonomy" id="412755"/>
    <lineage>
        <taxon>unclassified sequences</taxon>
        <taxon>metagenomes</taxon>
        <taxon>ecological metagenomes</taxon>
    </lineage>
</organism>
<dbReference type="GO" id="GO:0004519">
    <property type="term" value="F:endonuclease activity"/>
    <property type="evidence" value="ECO:0007669"/>
    <property type="project" value="InterPro"/>
</dbReference>
<dbReference type="Pfam" id="PF01844">
    <property type="entry name" value="HNH"/>
    <property type="match status" value="1"/>
</dbReference>
<dbReference type="GO" id="GO:0008270">
    <property type="term" value="F:zinc ion binding"/>
    <property type="evidence" value="ECO:0007669"/>
    <property type="project" value="InterPro"/>
</dbReference>
<dbReference type="AlphaFoldDB" id="A0A0F9S436"/>
<accession>A0A0F9S436</accession>
<dbReference type="InterPro" id="IPR003615">
    <property type="entry name" value="HNH_nuc"/>
</dbReference>
<gene>
    <name evidence="2" type="ORF">LCGC14_0898120</name>
</gene>
<dbReference type="CDD" id="cd00085">
    <property type="entry name" value="HNHc"/>
    <property type="match status" value="1"/>
</dbReference>
<evidence type="ECO:0000313" key="2">
    <source>
        <dbReference type="EMBL" id="KKN24123.1"/>
    </source>
</evidence>
<feature type="domain" description="HNH" evidence="1">
    <location>
        <begin position="143"/>
        <end position="184"/>
    </location>
</feature>
<dbReference type="InterPro" id="IPR002711">
    <property type="entry name" value="HNH"/>
</dbReference>
<name>A0A0F9S436_9ZZZZ</name>
<protein>
    <recommendedName>
        <fullName evidence="1">HNH domain-containing protein</fullName>
    </recommendedName>
</protein>
<reference evidence="2" key="1">
    <citation type="journal article" date="2015" name="Nature">
        <title>Complex archaea that bridge the gap between prokaryotes and eukaryotes.</title>
        <authorList>
            <person name="Spang A."/>
            <person name="Saw J.H."/>
            <person name="Jorgensen S.L."/>
            <person name="Zaremba-Niedzwiedzka K."/>
            <person name="Martijn J."/>
            <person name="Lind A.E."/>
            <person name="van Eijk R."/>
            <person name="Schleper C."/>
            <person name="Guy L."/>
            <person name="Ettema T.J."/>
        </authorList>
    </citation>
    <scope>NUCLEOTIDE SEQUENCE</scope>
</reference>
<sequence>MKICPDCGLEKALNAFRKDTRYRDGRGSYCRPCTRKRSKQWRCAHSARAKAVSACYYKRHSKRLTAVHARWAKAHPNACRAYASRYRGENPEKRRASVTRWARTHPTQVRENGRCRRAWKQAVNENFTAEMDQFVHEFWGYQCAVCRTFEELCVDHWLPLSKGFPLTTGNAALLCSSCNSKKGAKLPEAVYNWKFVKAVEQHLHKQTQQWSAVIEAA</sequence>
<dbReference type="GO" id="GO:0003676">
    <property type="term" value="F:nucleic acid binding"/>
    <property type="evidence" value="ECO:0007669"/>
    <property type="project" value="InterPro"/>
</dbReference>